<name>A0A5C6YZC7_9FLAO</name>
<keyword evidence="3" id="KW-1185">Reference proteome</keyword>
<sequence>MKKAFSIFLSVLMLASSSGIAYAQHFCSGMEMMAEITLGEKHLYCGMETDAPDSDCGDKTAAREAHDCCKNHITKIHTDDNFAKASFDLKLSKTFVATFVSIFVLQEVEIASTEKIFFADYNPPPLEQDLNILYETFLI</sequence>
<dbReference type="RefSeq" id="WP_111844482.1">
    <property type="nucleotide sequence ID" value="NZ_UEGI01000007.1"/>
</dbReference>
<protein>
    <recommendedName>
        <fullName evidence="4">Secreted protein</fullName>
    </recommendedName>
</protein>
<evidence type="ECO:0000313" key="3">
    <source>
        <dbReference type="Proteomes" id="UP000321497"/>
    </source>
</evidence>
<dbReference type="InterPro" id="IPR058512">
    <property type="entry name" value="DUF8199"/>
</dbReference>
<dbReference type="Pfam" id="PF26622">
    <property type="entry name" value="DUF8199"/>
    <property type="match status" value="1"/>
</dbReference>
<proteinExistence type="predicted"/>
<dbReference type="InterPro" id="IPR058060">
    <property type="entry name" value="HYC_CC_PP"/>
</dbReference>
<evidence type="ECO:0000256" key="1">
    <source>
        <dbReference type="SAM" id="SignalP"/>
    </source>
</evidence>
<dbReference type="OrthoDB" id="965878at2"/>
<accession>A0A5C6YZC7</accession>
<keyword evidence="1" id="KW-0732">Signal</keyword>
<dbReference type="EMBL" id="VORT01000005">
    <property type="protein sequence ID" value="TXD73115.1"/>
    <property type="molecule type" value="Genomic_DNA"/>
</dbReference>
<reference evidence="2 3" key="1">
    <citation type="submission" date="2019-08" db="EMBL/GenBank/DDBJ databases">
        <title>Genome of Aequorivita antarctica SW49 (type strain).</title>
        <authorList>
            <person name="Bowman J.P."/>
        </authorList>
    </citation>
    <scope>NUCLEOTIDE SEQUENCE [LARGE SCALE GENOMIC DNA]</scope>
    <source>
        <strain evidence="2 3">SW49</strain>
    </source>
</reference>
<dbReference type="AlphaFoldDB" id="A0A5C6YZC7"/>
<evidence type="ECO:0000313" key="2">
    <source>
        <dbReference type="EMBL" id="TXD73115.1"/>
    </source>
</evidence>
<feature type="chain" id="PRO_5022867558" description="Secreted protein" evidence="1">
    <location>
        <begin position="24"/>
        <end position="139"/>
    </location>
</feature>
<feature type="signal peptide" evidence="1">
    <location>
        <begin position="1"/>
        <end position="23"/>
    </location>
</feature>
<organism evidence="2 3">
    <name type="scientific">Aequorivita antarctica</name>
    <dbReference type="NCBI Taxonomy" id="153266"/>
    <lineage>
        <taxon>Bacteria</taxon>
        <taxon>Pseudomonadati</taxon>
        <taxon>Bacteroidota</taxon>
        <taxon>Flavobacteriia</taxon>
        <taxon>Flavobacteriales</taxon>
        <taxon>Flavobacteriaceae</taxon>
        <taxon>Aequorivita</taxon>
    </lineage>
</organism>
<dbReference type="Proteomes" id="UP000321497">
    <property type="component" value="Unassembled WGS sequence"/>
</dbReference>
<evidence type="ECO:0008006" key="4">
    <source>
        <dbReference type="Google" id="ProtNLM"/>
    </source>
</evidence>
<comment type="caution">
    <text evidence="2">The sequence shown here is derived from an EMBL/GenBank/DDBJ whole genome shotgun (WGS) entry which is preliminary data.</text>
</comment>
<dbReference type="NCBIfam" id="NF047658">
    <property type="entry name" value="HYC_CC_PP"/>
    <property type="match status" value="1"/>
</dbReference>
<gene>
    <name evidence="2" type="ORF">ESU54_08225</name>
</gene>